<sequence>MAGIAFAVLCLLAFSEATVFLDEPDNLIVVVGGQATFRCGFYQDYDCSASQWVYSSSQCSHGSFVTIATCRSVPFVPSFDTSRFSSTFGKSTTLLQINDVQLSDAGYYACKIADLNEFSRCGHLTVVEPPTPQCTMLSSSVRVGDTVRLKCRVPEEALTRTKLSWHPPETASSVRSFKIDPGQSYTIEHVLKESDKFGVFTCIAGNDIHNGPNCTLYPFEIKTVSVRFQQEKSGEKSAMTLECVADAALPDTRYSWSVSVAEFQNGTQPEWIDASTDDRFMIVGDHMNISLLTCKEDDADLQVRCTAYTAIGTSKTSEVLSVTIVGCPDGHFVSNNTSGCDEDSQEPPYLWIGIGGLSVTSISEFLIICFMCTRRRALDNQEDSGAPDGGGQDLSIVLDDGYEIPRRDANRGPTANSEYMELNAAL</sequence>
<keyword evidence="2" id="KW-0472">Membrane</keyword>
<dbReference type="GO" id="GO:0005886">
    <property type="term" value="C:plasma membrane"/>
    <property type="evidence" value="ECO:0007669"/>
    <property type="project" value="TreeGrafter"/>
</dbReference>
<evidence type="ECO:0000256" key="6">
    <source>
        <dbReference type="SAM" id="SignalP"/>
    </source>
</evidence>
<dbReference type="OrthoDB" id="10012075at2759"/>
<dbReference type="InterPro" id="IPR051275">
    <property type="entry name" value="Cell_adhesion_signaling"/>
</dbReference>
<feature type="domain" description="Ig-like" evidence="7">
    <location>
        <begin position="32"/>
        <end position="127"/>
    </location>
</feature>
<feature type="signal peptide" evidence="6">
    <location>
        <begin position="1"/>
        <end position="17"/>
    </location>
</feature>
<dbReference type="GeneID" id="119744343"/>
<name>A0A914BJ57_PATMI</name>
<dbReference type="InterPro" id="IPR013106">
    <property type="entry name" value="Ig_V-set"/>
</dbReference>
<dbReference type="InterPro" id="IPR036179">
    <property type="entry name" value="Ig-like_dom_sf"/>
</dbReference>
<dbReference type="SMART" id="SM00409">
    <property type="entry name" value="IG"/>
    <property type="match status" value="2"/>
</dbReference>
<proteinExistence type="predicted"/>
<dbReference type="GO" id="GO:0098609">
    <property type="term" value="P:cell-cell adhesion"/>
    <property type="evidence" value="ECO:0007669"/>
    <property type="project" value="TreeGrafter"/>
</dbReference>
<keyword evidence="6" id="KW-0732">Signal</keyword>
<keyword evidence="4" id="KW-0325">Glycoprotein</keyword>
<dbReference type="RefSeq" id="XP_038076144.1">
    <property type="nucleotide sequence ID" value="XM_038220216.1"/>
</dbReference>
<feature type="domain" description="Ig-like" evidence="7">
    <location>
        <begin position="212"/>
        <end position="321"/>
    </location>
</feature>
<dbReference type="Pfam" id="PF07686">
    <property type="entry name" value="V-set"/>
    <property type="match status" value="1"/>
</dbReference>
<dbReference type="PANTHER" id="PTHR11640:SF31">
    <property type="entry name" value="IRREGULAR CHIASM C-ROUGHEST PROTEIN-RELATED"/>
    <property type="match status" value="1"/>
</dbReference>
<dbReference type="InterPro" id="IPR007110">
    <property type="entry name" value="Ig-like_dom"/>
</dbReference>
<evidence type="ECO:0000256" key="1">
    <source>
        <dbReference type="ARBA" id="ARBA00004479"/>
    </source>
</evidence>
<evidence type="ECO:0000259" key="7">
    <source>
        <dbReference type="PROSITE" id="PS50835"/>
    </source>
</evidence>
<keyword evidence="5" id="KW-0393">Immunoglobulin domain</keyword>
<dbReference type="AlphaFoldDB" id="A0A914BJ57"/>
<evidence type="ECO:0000256" key="3">
    <source>
        <dbReference type="ARBA" id="ARBA00023157"/>
    </source>
</evidence>
<accession>A0A914BJ57</accession>
<dbReference type="InterPro" id="IPR013783">
    <property type="entry name" value="Ig-like_fold"/>
</dbReference>
<dbReference type="GO" id="GO:0005911">
    <property type="term" value="C:cell-cell junction"/>
    <property type="evidence" value="ECO:0007669"/>
    <property type="project" value="TreeGrafter"/>
</dbReference>
<evidence type="ECO:0000313" key="9">
    <source>
        <dbReference type="Proteomes" id="UP000887568"/>
    </source>
</evidence>
<dbReference type="SUPFAM" id="SSF48726">
    <property type="entry name" value="Immunoglobulin"/>
    <property type="match status" value="2"/>
</dbReference>
<keyword evidence="9" id="KW-1185">Reference proteome</keyword>
<dbReference type="GO" id="GO:0050839">
    <property type="term" value="F:cell adhesion molecule binding"/>
    <property type="evidence" value="ECO:0007669"/>
    <property type="project" value="TreeGrafter"/>
</dbReference>
<evidence type="ECO:0000256" key="5">
    <source>
        <dbReference type="ARBA" id="ARBA00023319"/>
    </source>
</evidence>
<dbReference type="PANTHER" id="PTHR11640">
    <property type="entry name" value="NEPHRIN"/>
    <property type="match status" value="1"/>
</dbReference>
<dbReference type="Gene3D" id="2.60.40.10">
    <property type="entry name" value="Immunoglobulins"/>
    <property type="match status" value="2"/>
</dbReference>
<dbReference type="EnsemblMetazoa" id="XM_038220216.1">
    <property type="protein sequence ID" value="XP_038076144.1"/>
    <property type="gene ID" value="LOC119744343"/>
</dbReference>
<comment type="subcellular location">
    <subcellularLocation>
        <location evidence="1">Membrane</location>
        <topology evidence="1">Single-pass type I membrane protein</topology>
    </subcellularLocation>
</comment>
<dbReference type="PROSITE" id="PS50835">
    <property type="entry name" value="IG_LIKE"/>
    <property type="match status" value="3"/>
</dbReference>
<dbReference type="OMA" id="EPPYLWI"/>
<reference evidence="8" key="1">
    <citation type="submission" date="2022-11" db="UniProtKB">
        <authorList>
            <consortium name="EnsemblMetazoa"/>
        </authorList>
    </citation>
    <scope>IDENTIFICATION</scope>
</reference>
<feature type="chain" id="PRO_5036975311" description="Ig-like domain-containing protein" evidence="6">
    <location>
        <begin position="18"/>
        <end position="426"/>
    </location>
</feature>
<feature type="domain" description="Ig-like" evidence="7">
    <location>
        <begin position="132"/>
        <end position="206"/>
    </location>
</feature>
<dbReference type="Proteomes" id="UP000887568">
    <property type="component" value="Unplaced"/>
</dbReference>
<protein>
    <recommendedName>
        <fullName evidence="7">Ig-like domain-containing protein</fullName>
    </recommendedName>
</protein>
<keyword evidence="3" id="KW-1015">Disulfide bond</keyword>
<dbReference type="InterPro" id="IPR003599">
    <property type="entry name" value="Ig_sub"/>
</dbReference>
<evidence type="ECO:0000313" key="8">
    <source>
        <dbReference type="EnsemblMetazoa" id="XP_038076144.1"/>
    </source>
</evidence>
<evidence type="ECO:0000256" key="4">
    <source>
        <dbReference type="ARBA" id="ARBA00023180"/>
    </source>
</evidence>
<evidence type="ECO:0000256" key="2">
    <source>
        <dbReference type="ARBA" id="ARBA00023136"/>
    </source>
</evidence>
<organism evidence="8 9">
    <name type="scientific">Patiria miniata</name>
    <name type="common">Bat star</name>
    <name type="synonym">Asterina miniata</name>
    <dbReference type="NCBI Taxonomy" id="46514"/>
    <lineage>
        <taxon>Eukaryota</taxon>
        <taxon>Metazoa</taxon>
        <taxon>Echinodermata</taxon>
        <taxon>Eleutherozoa</taxon>
        <taxon>Asterozoa</taxon>
        <taxon>Asteroidea</taxon>
        <taxon>Valvatacea</taxon>
        <taxon>Valvatida</taxon>
        <taxon>Asterinidae</taxon>
        <taxon>Patiria</taxon>
    </lineage>
</organism>